<organism evidence="5 6">
    <name type="scientific">Brevibacterium mcbrellneri ATCC 49030</name>
    <dbReference type="NCBI Taxonomy" id="585530"/>
    <lineage>
        <taxon>Bacteria</taxon>
        <taxon>Bacillati</taxon>
        <taxon>Actinomycetota</taxon>
        <taxon>Actinomycetes</taxon>
        <taxon>Micrococcales</taxon>
        <taxon>Brevibacteriaceae</taxon>
        <taxon>Brevibacterium</taxon>
    </lineage>
</organism>
<reference evidence="5 6" key="1">
    <citation type="submission" date="2010-04" db="EMBL/GenBank/DDBJ databases">
        <authorList>
            <person name="Qin X."/>
            <person name="Bachman B."/>
            <person name="Battles P."/>
            <person name="Bell A."/>
            <person name="Bess C."/>
            <person name="Bickham C."/>
            <person name="Chaboub L."/>
            <person name="Chen D."/>
            <person name="Coyle M."/>
            <person name="Deiros D.R."/>
            <person name="Dinh H."/>
            <person name="Forbes L."/>
            <person name="Fowler G."/>
            <person name="Francisco L."/>
            <person name="Fu Q."/>
            <person name="Gubbala S."/>
            <person name="Hale W."/>
            <person name="Han Y."/>
            <person name="Hemphill L."/>
            <person name="Highlander S.K."/>
            <person name="Hirani K."/>
            <person name="Hogues M."/>
            <person name="Jackson L."/>
            <person name="Jakkamsetti A."/>
            <person name="Javaid M."/>
            <person name="Jiang H."/>
            <person name="Korchina V."/>
            <person name="Kovar C."/>
            <person name="Lara F."/>
            <person name="Lee S."/>
            <person name="Mata R."/>
            <person name="Mathew T."/>
            <person name="Moen C."/>
            <person name="Morales K."/>
            <person name="Munidasa M."/>
            <person name="Nazareth L."/>
            <person name="Ngo R."/>
            <person name="Nguyen L."/>
            <person name="Okwuonu G."/>
            <person name="Ongeri F."/>
            <person name="Patil S."/>
            <person name="Petrosino J."/>
            <person name="Pham C."/>
            <person name="Pham P."/>
            <person name="Pu L.-L."/>
            <person name="Puazo M."/>
            <person name="Raj R."/>
            <person name="Reid J."/>
            <person name="Rouhana J."/>
            <person name="Saada N."/>
            <person name="Shang Y."/>
            <person name="Simmons D."/>
            <person name="Thornton R."/>
            <person name="Warren J."/>
            <person name="Weissenberger G."/>
            <person name="Zhang J."/>
            <person name="Zhang L."/>
            <person name="Zhou C."/>
            <person name="Zhu D."/>
            <person name="Muzny D."/>
            <person name="Worley K."/>
            <person name="Gibbs R."/>
        </authorList>
    </citation>
    <scope>NUCLEOTIDE SEQUENCE [LARGE SCALE GENOMIC DNA]</scope>
    <source>
        <strain evidence="5 6">ATCC 49030</strain>
    </source>
</reference>
<name>D4YKL1_9MICO</name>
<dbReference type="PANTHER" id="PTHR30404">
    <property type="entry name" value="N-ACETYLMURAMOYL-L-ALANINE AMIDASE"/>
    <property type="match status" value="1"/>
</dbReference>
<proteinExistence type="predicted"/>
<evidence type="ECO:0000313" key="6">
    <source>
        <dbReference type="Proteomes" id="UP000005714"/>
    </source>
</evidence>
<dbReference type="Pfam" id="PF01520">
    <property type="entry name" value="Amidase_3"/>
    <property type="match status" value="1"/>
</dbReference>
<dbReference type="EC" id="3.5.1.28" evidence="5"/>
<dbReference type="SMART" id="SM00646">
    <property type="entry name" value="Ami_3"/>
    <property type="match status" value="1"/>
</dbReference>
<protein>
    <submittedName>
        <fullName evidence="5">N-acetylmuramoyl-L-alanine amidase</fullName>
        <ecNumber evidence="5">3.5.1.28</ecNumber>
    </submittedName>
</protein>
<accession>D4YKL1</accession>
<dbReference type="AlphaFoldDB" id="D4YKL1"/>
<keyword evidence="6" id="KW-1185">Reference proteome</keyword>
<evidence type="ECO:0000256" key="3">
    <source>
        <dbReference type="SAM" id="SignalP"/>
    </source>
</evidence>
<dbReference type="PANTHER" id="PTHR30404:SF0">
    <property type="entry name" value="N-ACETYLMURAMOYL-L-ALANINE AMIDASE AMIC"/>
    <property type="match status" value="1"/>
</dbReference>
<dbReference type="Proteomes" id="UP000005714">
    <property type="component" value="Unassembled WGS sequence"/>
</dbReference>
<evidence type="ECO:0000313" key="5">
    <source>
        <dbReference type="EMBL" id="EFG48214.1"/>
    </source>
</evidence>
<dbReference type="CDD" id="cd02696">
    <property type="entry name" value="MurNAc-LAA"/>
    <property type="match status" value="1"/>
</dbReference>
<keyword evidence="1 5" id="KW-0378">Hydrolase</keyword>
<evidence type="ECO:0000256" key="2">
    <source>
        <dbReference type="SAM" id="MobiDB-lite"/>
    </source>
</evidence>
<dbReference type="GO" id="GO:0009253">
    <property type="term" value="P:peptidoglycan catabolic process"/>
    <property type="evidence" value="ECO:0007669"/>
    <property type="project" value="InterPro"/>
</dbReference>
<feature type="domain" description="MurNAc-LAA" evidence="4">
    <location>
        <begin position="160"/>
        <end position="272"/>
    </location>
</feature>
<dbReference type="Gene3D" id="3.40.630.40">
    <property type="entry name" value="Zn-dependent exopeptidases"/>
    <property type="match status" value="1"/>
</dbReference>
<dbReference type="InterPro" id="IPR002508">
    <property type="entry name" value="MurNAc-LAA_cat"/>
</dbReference>
<evidence type="ECO:0000256" key="1">
    <source>
        <dbReference type="ARBA" id="ARBA00022801"/>
    </source>
</evidence>
<feature type="signal peptide" evidence="3">
    <location>
        <begin position="1"/>
        <end position="25"/>
    </location>
</feature>
<keyword evidence="3" id="KW-0732">Signal</keyword>
<sequence length="282" mass="29889">MKHAIALYACAVMVLLGGCGGTQTAQPRTTVKPEPITHEQNPGDTSASETPQRKPDESDGTDKPANSLDGVTIALDPGHNGGNASHLSRINKKVPDGRGGKKACNTTGTATDGGFPEHEFNWNVGTKVRDELGKRGARVIMSRDSNDGVGPCVDERGKFADEADFLVSIHANGSTDSSIRGFGVILAPGEKVEESTKLAEAIVRGFKDHNFPIKRAGYGKDGMVERTDLAGLNHASVPAVIVECGEMRNPEEAERMQKDPDAYARALVDGIDTFASYATMGL</sequence>
<feature type="compositionally biased region" description="Basic and acidic residues" evidence="2">
    <location>
        <begin position="51"/>
        <end position="62"/>
    </location>
</feature>
<dbReference type="GO" id="GO:0030288">
    <property type="term" value="C:outer membrane-bounded periplasmic space"/>
    <property type="evidence" value="ECO:0007669"/>
    <property type="project" value="TreeGrafter"/>
</dbReference>
<dbReference type="GO" id="GO:0008745">
    <property type="term" value="F:N-acetylmuramoyl-L-alanine amidase activity"/>
    <property type="evidence" value="ECO:0007669"/>
    <property type="project" value="UniProtKB-EC"/>
</dbReference>
<dbReference type="EMBL" id="ADNU01000016">
    <property type="protein sequence ID" value="EFG48214.1"/>
    <property type="molecule type" value="Genomic_DNA"/>
</dbReference>
<feature type="chain" id="PRO_5003067466" evidence="3">
    <location>
        <begin position="26"/>
        <end position="282"/>
    </location>
</feature>
<comment type="caution">
    <text evidence="5">The sequence shown here is derived from an EMBL/GenBank/DDBJ whole genome shotgun (WGS) entry which is preliminary data.</text>
</comment>
<dbReference type="eggNOG" id="COG0860">
    <property type="taxonomic scope" value="Bacteria"/>
</dbReference>
<dbReference type="SUPFAM" id="SSF53187">
    <property type="entry name" value="Zn-dependent exopeptidases"/>
    <property type="match status" value="1"/>
</dbReference>
<gene>
    <name evidence="5" type="primary">amiD3</name>
    <name evidence="5" type="ORF">HMPREF0183_0471</name>
</gene>
<dbReference type="InterPro" id="IPR050695">
    <property type="entry name" value="N-acetylmuramoyl_amidase_3"/>
</dbReference>
<dbReference type="STRING" id="585530.HMPREF0183_0471"/>
<evidence type="ECO:0000259" key="4">
    <source>
        <dbReference type="SMART" id="SM00646"/>
    </source>
</evidence>
<feature type="region of interest" description="Disordered" evidence="2">
    <location>
        <begin position="25"/>
        <end position="110"/>
    </location>
</feature>
<feature type="compositionally biased region" description="Polar residues" evidence="2">
    <location>
        <begin position="38"/>
        <end position="50"/>
    </location>
</feature>
<dbReference type="PROSITE" id="PS51257">
    <property type="entry name" value="PROKAR_LIPOPROTEIN"/>
    <property type="match status" value="1"/>
</dbReference>
<dbReference type="RefSeq" id="WP_005882396.1">
    <property type="nucleotide sequence ID" value="NZ_ADNU01000016.1"/>
</dbReference>